<name>A0A1N7J8T1_9GAMM</name>
<dbReference type="Pfam" id="PF03176">
    <property type="entry name" value="MMPL"/>
    <property type="match status" value="2"/>
</dbReference>
<feature type="transmembrane region" description="Helical" evidence="6">
    <location>
        <begin position="654"/>
        <end position="675"/>
    </location>
</feature>
<reference evidence="9" key="1">
    <citation type="submission" date="2017-01" db="EMBL/GenBank/DDBJ databases">
        <authorList>
            <person name="Varghese N."/>
            <person name="Submissions S."/>
        </authorList>
    </citation>
    <scope>NUCLEOTIDE SEQUENCE [LARGE SCALE GENOMIC DNA]</scope>
    <source>
        <strain evidence="9">DSM 24913</strain>
    </source>
</reference>
<feature type="transmembrane region" description="Helical" evidence="6">
    <location>
        <begin position="399"/>
        <end position="415"/>
    </location>
</feature>
<keyword evidence="4 6" id="KW-1133">Transmembrane helix</keyword>
<evidence type="ECO:0000313" key="8">
    <source>
        <dbReference type="EMBL" id="SIS45732.1"/>
    </source>
</evidence>
<dbReference type="GO" id="GO:0005886">
    <property type="term" value="C:plasma membrane"/>
    <property type="evidence" value="ECO:0007669"/>
    <property type="project" value="UniProtKB-SubCell"/>
</dbReference>
<dbReference type="InterPro" id="IPR050545">
    <property type="entry name" value="Mycobact_MmpL"/>
</dbReference>
<feature type="transmembrane region" description="Helical" evidence="6">
    <location>
        <begin position="245"/>
        <end position="267"/>
    </location>
</feature>
<feature type="transmembrane region" description="Helical" evidence="6">
    <location>
        <begin position="602"/>
        <end position="621"/>
    </location>
</feature>
<dbReference type="RefSeq" id="WP_076514095.1">
    <property type="nucleotide sequence ID" value="NZ_FTOH01000001.1"/>
</dbReference>
<evidence type="ECO:0000256" key="5">
    <source>
        <dbReference type="ARBA" id="ARBA00023136"/>
    </source>
</evidence>
<protein>
    <recommendedName>
        <fullName evidence="7">SSD domain-containing protein</fullName>
    </recommendedName>
</protein>
<dbReference type="SUPFAM" id="SSF82866">
    <property type="entry name" value="Multidrug efflux transporter AcrB transmembrane domain"/>
    <property type="match status" value="2"/>
</dbReference>
<accession>A0A1N7J8T1</accession>
<evidence type="ECO:0000256" key="4">
    <source>
        <dbReference type="ARBA" id="ARBA00022989"/>
    </source>
</evidence>
<evidence type="ECO:0000259" key="7">
    <source>
        <dbReference type="PROSITE" id="PS50156"/>
    </source>
</evidence>
<evidence type="ECO:0000256" key="3">
    <source>
        <dbReference type="ARBA" id="ARBA00022692"/>
    </source>
</evidence>
<sequence length="777" mass="85944">MLVRYFETILKHPLITLLLVATTLSGLGAGVANLTFTSDFRTYFSDENPELQAFEAMEDRFTRQDNLYFLVSSQDVSLFSPRGLELVEFLTESAWALPHVQRVDSMQNFQNTEVDGDELIIDNFYRIDELPDDLHALQKKAINHPDMLLKNISEDGEVTGINLTLYLPDGDSAKASSEAVNSARQFLEQVRPDYPEFQIELSGSAASNVTMGEAISQDINSLLVISFSVMLVIMLVMLRTFSGVVLVTALIGMSVLITLGLFGWLGYTMTPPTGFVPTAVMTITVADTIHILVSYYYHLREGDNKRDALMNSLTINFSPVFVTSITTMIGVLALNTSDSPPYRDMGNMIAVGVMVAWALTITFLPAALQLLPAPTRYKARGQRVWMDAFANRVIKHHKVLFVVMLAVVAGSATMANRNIITERWHEFFDESFEVRRAVDHIEESLKGLHALYFVADSKQADGINNVEFLTQLDAFDRWLEAQPGVVHVSALSDTIKRLNKNLHEDNEDWYRIPESSEAAAQYLLLYELSLPMGLGLDTTLTSDRSATRLSATLERTDSASIRELEARAVEWAKTHAPLLNITETTGLDVVFANLTHRNVSSMLEGTALALVLISLLMVAALRSFRLGVISMVPNVFPALMAYGLWGILVGHVDTATSVVACLSLGIVVDDTVHFLSKYNYARVTLGRNVEDAIRYAFQTVGVALLITSAILVGGFTVMEFSHFLPSRAMGLLLALTIAVALIIDFLLLPPLLLLVDRRQQSTLDDAVKDKLNGQSAQ</sequence>
<feature type="domain" description="SSD" evidence="7">
    <location>
        <begin position="253"/>
        <end position="370"/>
    </location>
</feature>
<feature type="domain" description="SSD" evidence="7">
    <location>
        <begin position="577"/>
        <end position="754"/>
    </location>
</feature>
<keyword evidence="3 6" id="KW-0812">Transmembrane</keyword>
<dbReference type="PANTHER" id="PTHR33406">
    <property type="entry name" value="MEMBRANE PROTEIN MJ1562-RELATED"/>
    <property type="match status" value="1"/>
</dbReference>
<dbReference type="PANTHER" id="PTHR33406:SF12">
    <property type="entry name" value="BLR2997 PROTEIN"/>
    <property type="match status" value="1"/>
</dbReference>
<dbReference type="STRING" id="484498.SAMN05421686_101485"/>
<dbReference type="AlphaFoldDB" id="A0A1N7J8T1"/>
<dbReference type="Gene3D" id="1.20.1640.10">
    <property type="entry name" value="Multidrug efflux transporter AcrB transmembrane domain"/>
    <property type="match status" value="2"/>
</dbReference>
<feature type="transmembrane region" description="Helical" evidence="6">
    <location>
        <begin position="309"/>
        <end position="334"/>
    </location>
</feature>
<evidence type="ECO:0000256" key="6">
    <source>
        <dbReference type="SAM" id="Phobius"/>
    </source>
</evidence>
<feature type="transmembrane region" description="Helical" evidence="6">
    <location>
        <begin position="730"/>
        <end position="755"/>
    </location>
</feature>
<dbReference type="Proteomes" id="UP000185639">
    <property type="component" value="Unassembled WGS sequence"/>
</dbReference>
<feature type="transmembrane region" description="Helical" evidence="6">
    <location>
        <begin position="628"/>
        <end position="648"/>
    </location>
</feature>
<evidence type="ECO:0000313" key="9">
    <source>
        <dbReference type="Proteomes" id="UP000185639"/>
    </source>
</evidence>
<organism evidence="8 9">
    <name type="scientific">Thalassolituus maritimus</name>
    <dbReference type="NCBI Taxonomy" id="484498"/>
    <lineage>
        <taxon>Bacteria</taxon>
        <taxon>Pseudomonadati</taxon>
        <taxon>Pseudomonadota</taxon>
        <taxon>Gammaproteobacteria</taxon>
        <taxon>Oceanospirillales</taxon>
        <taxon>Oceanospirillaceae</taxon>
        <taxon>Thalassolituus</taxon>
    </lineage>
</organism>
<keyword evidence="5 6" id="KW-0472">Membrane</keyword>
<keyword evidence="9" id="KW-1185">Reference proteome</keyword>
<keyword evidence="2" id="KW-1003">Cell membrane</keyword>
<dbReference type="PRINTS" id="PR00702">
    <property type="entry name" value="ACRIFLAVINRP"/>
</dbReference>
<gene>
    <name evidence="8" type="ORF">SAMN05421686_101485</name>
</gene>
<dbReference type="InterPro" id="IPR001036">
    <property type="entry name" value="Acrflvin-R"/>
</dbReference>
<dbReference type="PROSITE" id="PS50156">
    <property type="entry name" value="SSD"/>
    <property type="match status" value="2"/>
</dbReference>
<comment type="subcellular location">
    <subcellularLocation>
        <location evidence="1">Cell membrane</location>
        <topology evidence="1">Multi-pass membrane protein</topology>
    </subcellularLocation>
</comment>
<feature type="transmembrane region" description="Helical" evidence="6">
    <location>
        <begin position="346"/>
        <end position="371"/>
    </location>
</feature>
<dbReference type="OrthoDB" id="9803781at2"/>
<dbReference type="InterPro" id="IPR004869">
    <property type="entry name" value="MMPL_dom"/>
</dbReference>
<evidence type="ECO:0000256" key="2">
    <source>
        <dbReference type="ARBA" id="ARBA00022475"/>
    </source>
</evidence>
<feature type="transmembrane region" description="Helical" evidence="6">
    <location>
        <begin position="219"/>
        <end position="238"/>
    </location>
</feature>
<evidence type="ECO:0000256" key="1">
    <source>
        <dbReference type="ARBA" id="ARBA00004651"/>
    </source>
</evidence>
<proteinExistence type="predicted"/>
<feature type="transmembrane region" description="Helical" evidence="6">
    <location>
        <begin position="279"/>
        <end position="297"/>
    </location>
</feature>
<dbReference type="GO" id="GO:0022857">
    <property type="term" value="F:transmembrane transporter activity"/>
    <property type="evidence" value="ECO:0007669"/>
    <property type="project" value="InterPro"/>
</dbReference>
<dbReference type="InterPro" id="IPR000731">
    <property type="entry name" value="SSD"/>
</dbReference>
<feature type="transmembrane region" description="Helical" evidence="6">
    <location>
        <begin position="695"/>
        <end position="718"/>
    </location>
</feature>
<dbReference type="EMBL" id="FTOH01000001">
    <property type="protein sequence ID" value="SIS45732.1"/>
    <property type="molecule type" value="Genomic_DNA"/>
</dbReference>